<evidence type="ECO:0000313" key="4">
    <source>
        <dbReference type="Proteomes" id="UP001420932"/>
    </source>
</evidence>
<dbReference type="EMBL" id="JBBNAF010000002">
    <property type="protein sequence ID" value="KAK9162620.1"/>
    <property type="molecule type" value="Genomic_DNA"/>
</dbReference>
<keyword evidence="2" id="KW-0560">Oxidoreductase</keyword>
<keyword evidence="4" id="KW-1185">Reference proteome</keyword>
<sequence length="111" mass="12686">MNFVNNVQHVLPELVSVLATNLKFSNGEIRKFDAIIFATEYKSGIHKWLKEYEYIFNEEGLPKNKFSNHWRGSNGLYCTGFSRRGLVGVSLDVVVIAQDIKLIMGGKKSRY</sequence>
<reference evidence="3 4" key="1">
    <citation type="submission" date="2024-01" db="EMBL/GenBank/DDBJ databases">
        <title>Genome assemblies of Stephania.</title>
        <authorList>
            <person name="Yang L."/>
        </authorList>
    </citation>
    <scope>NUCLEOTIDE SEQUENCE [LARGE SCALE GENOMIC DNA]</scope>
    <source>
        <strain evidence="3">YNDBR</strain>
        <tissue evidence="3">Leaf</tissue>
    </source>
</reference>
<organism evidence="3 4">
    <name type="scientific">Stephania yunnanensis</name>
    <dbReference type="NCBI Taxonomy" id="152371"/>
    <lineage>
        <taxon>Eukaryota</taxon>
        <taxon>Viridiplantae</taxon>
        <taxon>Streptophyta</taxon>
        <taxon>Embryophyta</taxon>
        <taxon>Tracheophyta</taxon>
        <taxon>Spermatophyta</taxon>
        <taxon>Magnoliopsida</taxon>
        <taxon>Ranunculales</taxon>
        <taxon>Menispermaceae</taxon>
        <taxon>Menispermoideae</taxon>
        <taxon>Cissampelideae</taxon>
        <taxon>Stephania</taxon>
    </lineage>
</organism>
<evidence type="ECO:0000256" key="1">
    <source>
        <dbReference type="ARBA" id="ARBA00009183"/>
    </source>
</evidence>
<accession>A0AAP0L2B8</accession>
<dbReference type="GO" id="GO:0050660">
    <property type="term" value="F:flavin adenine dinucleotide binding"/>
    <property type="evidence" value="ECO:0007669"/>
    <property type="project" value="TreeGrafter"/>
</dbReference>
<dbReference type="InterPro" id="IPR050982">
    <property type="entry name" value="Auxin_biosynth/cation_transpt"/>
</dbReference>
<evidence type="ECO:0008006" key="5">
    <source>
        <dbReference type="Google" id="ProtNLM"/>
    </source>
</evidence>
<comment type="similarity">
    <text evidence="1">Belongs to the FMO family.</text>
</comment>
<dbReference type="GO" id="GO:0004497">
    <property type="term" value="F:monooxygenase activity"/>
    <property type="evidence" value="ECO:0007669"/>
    <property type="project" value="TreeGrafter"/>
</dbReference>
<comment type="caution">
    <text evidence="3">The sequence shown here is derived from an EMBL/GenBank/DDBJ whole genome shotgun (WGS) entry which is preliminary data.</text>
</comment>
<evidence type="ECO:0000256" key="2">
    <source>
        <dbReference type="ARBA" id="ARBA00023002"/>
    </source>
</evidence>
<dbReference type="PANTHER" id="PTHR43539">
    <property type="entry name" value="FLAVIN-BINDING MONOOXYGENASE-LIKE PROTEIN (AFU_ORTHOLOGUE AFUA_4G09220)"/>
    <property type="match status" value="1"/>
</dbReference>
<dbReference type="AlphaFoldDB" id="A0AAP0L2B8"/>
<gene>
    <name evidence="3" type="ORF">Syun_003522</name>
</gene>
<dbReference type="PANTHER" id="PTHR43539:SF9">
    <property type="entry name" value="INDOLE-3-PYRUVATE MONOOXYGENASE YUCCA11-RELATED"/>
    <property type="match status" value="1"/>
</dbReference>
<protein>
    <recommendedName>
        <fullName evidence="5">Flavin-containing monooxygenase</fullName>
    </recommendedName>
</protein>
<name>A0AAP0L2B8_9MAGN</name>
<evidence type="ECO:0000313" key="3">
    <source>
        <dbReference type="EMBL" id="KAK9162620.1"/>
    </source>
</evidence>
<dbReference type="Proteomes" id="UP001420932">
    <property type="component" value="Unassembled WGS sequence"/>
</dbReference>
<proteinExistence type="inferred from homology"/>